<gene>
    <name evidence="5" type="ORF">METZ01_LOCUS354518</name>
</gene>
<dbReference type="SUPFAM" id="SSF55781">
    <property type="entry name" value="GAF domain-like"/>
    <property type="match status" value="1"/>
</dbReference>
<dbReference type="InterPro" id="IPR002571">
    <property type="entry name" value="HrcA"/>
</dbReference>
<dbReference type="InterPro" id="IPR029016">
    <property type="entry name" value="GAF-like_dom_sf"/>
</dbReference>
<keyword evidence="3" id="KW-0804">Transcription</keyword>
<dbReference type="InterPro" id="IPR021153">
    <property type="entry name" value="HrcA_C"/>
</dbReference>
<keyword evidence="1" id="KW-0678">Repressor</keyword>
<dbReference type="GO" id="GO:0045892">
    <property type="term" value="P:negative regulation of DNA-templated transcription"/>
    <property type="evidence" value="ECO:0007669"/>
    <property type="project" value="TreeGrafter"/>
</dbReference>
<dbReference type="PANTHER" id="PTHR34824">
    <property type="entry name" value="HEAT-INDUCIBLE TRANSCRIPTION REPRESSOR HRCA"/>
    <property type="match status" value="1"/>
</dbReference>
<evidence type="ECO:0000313" key="5">
    <source>
        <dbReference type="EMBL" id="SVD01664.1"/>
    </source>
</evidence>
<dbReference type="Pfam" id="PF01628">
    <property type="entry name" value="HrcA"/>
    <property type="match status" value="1"/>
</dbReference>
<evidence type="ECO:0000256" key="2">
    <source>
        <dbReference type="ARBA" id="ARBA00023015"/>
    </source>
</evidence>
<name>A0A382RVE6_9ZZZZ</name>
<feature type="domain" description="Heat-inducible transcription repressor HrcA C-terminal" evidence="4">
    <location>
        <begin position="9"/>
        <end position="221"/>
    </location>
</feature>
<evidence type="ECO:0000256" key="3">
    <source>
        <dbReference type="ARBA" id="ARBA00023163"/>
    </source>
</evidence>
<dbReference type="Gene3D" id="3.30.450.40">
    <property type="match status" value="1"/>
</dbReference>
<feature type="non-terminal residue" evidence="5">
    <location>
        <position position="1"/>
    </location>
</feature>
<keyword evidence="2" id="KW-0805">Transcription regulation</keyword>
<accession>A0A382RVE6</accession>
<protein>
    <recommendedName>
        <fullName evidence="4">Heat-inducible transcription repressor HrcA C-terminal domain-containing protein</fullName>
    </recommendedName>
</protein>
<proteinExistence type="predicted"/>
<sequence>SVNEWGKLAANVLARHTQAAGLVTALHSHKAQVKHIELISTYGQQILLVLVLRGGEVLQEICSVDCPISQKKLSDLAERLTKYYKNRNASHIEDQCGLIEDNLETTILRQIAVIMQKADSFTAGELYLDGIQNVLSQREFTNSAPARNALQLLEKRTYMENFLESALHSQFDGVTVVIAGEGDWKELKECSMVLARYGTPNVATGTLGVFGPTRMAYDRAIGAVRHVANLMTRLVHDSYG</sequence>
<organism evidence="5">
    <name type="scientific">marine metagenome</name>
    <dbReference type="NCBI Taxonomy" id="408172"/>
    <lineage>
        <taxon>unclassified sequences</taxon>
        <taxon>metagenomes</taxon>
        <taxon>ecological metagenomes</taxon>
    </lineage>
</organism>
<evidence type="ECO:0000256" key="1">
    <source>
        <dbReference type="ARBA" id="ARBA00022491"/>
    </source>
</evidence>
<reference evidence="5" key="1">
    <citation type="submission" date="2018-05" db="EMBL/GenBank/DDBJ databases">
        <authorList>
            <person name="Lanie J.A."/>
            <person name="Ng W.-L."/>
            <person name="Kazmierczak K.M."/>
            <person name="Andrzejewski T.M."/>
            <person name="Davidsen T.M."/>
            <person name="Wayne K.J."/>
            <person name="Tettelin H."/>
            <person name="Glass J.I."/>
            <person name="Rusch D."/>
            <person name="Podicherti R."/>
            <person name="Tsui H.-C.T."/>
            <person name="Winkler M.E."/>
        </authorList>
    </citation>
    <scope>NUCLEOTIDE SEQUENCE</scope>
</reference>
<dbReference type="PANTHER" id="PTHR34824:SF1">
    <property type="entry name" value="HEAT-INDUCIBLE TRANSCRIPTION REPRESSOR HRCA"/>
    <property type="match status" value="1"/>
</dbReference>
<dbReference type="AlphaFoldDB" id="A0A382RVE6"/>
<dbReference type="GO" id="GO:0003677">
    <property type="term" value="F:DNA binding"/>
    <property type="evidence" value="ECO:0007669"/>
    <property type="project" value="InterPro"/>
</dbReference>
<evidence type="ECO:0000259" key="4">
    <source>
        <dbReference type="Pfam" id="PF01628"/>
    </source>
</evidence>
<dbReference type="EMBL" id="UINC01124487">
    <property type="protein sequence ID" value="SVD01664.1"/>
    <property type="molecule type" value="Genomic_DNA"/>
</dbReference>